<accession>A0A6P8C6S2</accession>
<proteinExistence type="predicted"/>
<keyword evidence="1 2" id="KW-0694">RNA-binding</keyword>
<dbReference type="AlphaFoldDB" id="A0A6P8C6S2"/>
<dbReference type="OrthoDB" id="439808at2759"/>
<dbReference type="SMART" id="SM00360">
    <property type="entry name" value="RRM"/>
    <property type="match status" value="1"/>
</dbReference>
<protein>
    <submittedName>
        <fullName evidence="5">Glycine-rich RNA-binding protein GRP1A-like</fullName>
    </submittedName>
</protein>
<reference evidence="5" key="2">
    <citation type="submission" date="2025-08" db="UniProtKB">
        <authorList>
            <consortium name="RefSeq"/>
        </authorList>
    </citation>
    <scope>IDENTIFICATION</scope>
    <source>
        <tissue evidence="5">Leaf</tissue>
    </source>
</reference>
<dbReference type="InterPro" id="IPR051106">
    <property type="entry name" value="RNA-bind/splicing_reg"/>
</dbReference>
<dbReference type="Gene3D" id="3.30.70.330">
    <property type="match status" value="1"/>
</dbReference>
<dbReference type="Pfam" id="PF00076">
    <property type="entry name" value="RRM_1"/>
    <property type="match status" value="1"/>
</dbReference>
<dbReference type="Proteomes" id="UP000515151">
    <property type="component" value="Chromosome 2"/>
</dbReference>
<dbReference type="PANTHER" id="PTHR48028">
    <property type="entry name" value="GLYCINE-RICH RNA-BINDING PROTEIN RZ1A"/>
    <property type="match status" value="1"/>
</dbReference>
<evidence type="ECO:0000256" key="2">
    <source>
        <dbReference type="PROSITE-ProRule" id="PRU00176"/>
    </source>
</evidence>
<evidence type="ECO:0000313" key="4">
    <source>
        <dbReference type="Proteomes" id="UP000515151"/>
    </source>
</evidence>
<dbReference type="GeneID" id="116193581"/>
<dbReference type="InterPro" id="IPR012677">
    <property type="entry name" value="Nucleotide-bd_a/b_plait_sf"/>
</dbReference>
<sequence length="161" mass="17721">MRVLRLIYESLSRISLVIGCCCHDLTDVEYCCFVGCLVWATDDQSPERAFNAHGEIVDLKIINDREIERSRGLRFITFVNEKSIRDAIKGMNNQNLDGKSIIINEAQSPSGSGNRCGCCHEGGGSGYNLSGGRYGGNGGGRDCGYNDELSLHEFLYRVSVT</sequence>
<reference evidence="4" key="1">
    <citation type="journal article" date="2020" name="Plant Biotechnol. J.">
        <title>The pomegranate (Punica granatum L.) draft genome dissects genetic divergence between soft- and hard-seeded cultivars.</title>
        <authorList>
            <person name="Luo X."/>
            <person name="Li H."/>
            <person name="Wu Z."/>
            <person name="Yao W."/>
            <person name="Zhao P."/>
            <person name="Cao D."/>
            <person name="Yu H."/>
            <person name="Li K."/>
            <person name="Poudel K."/>
            <person name="Zhao D."/>
            <person name="Zhang F."/>
            <person name="Xia X."/>
            <person name="Chen L."/>
            <person name="Wang Q."/>
            <person name="Jing D."/>
            <person name="Cao S."/>
        </authorList>
    </citation>
    <scope>NUCLEOTIDE SEQUENCE [LARGE SCALE GENOMIC DNA]</scope>
    <source>
        <strain evidence="4">cv. Tunisia</strain>
    </source>
</reference>
<organism evidence="4 5">
    <name type="scientific">Punica granatum</name>
    <name type="common">Pomegranate</name>
    <dbReference type="NCBI Taxonomy" id="22663"/>
    <lineage>
        <taxon>Eukaryota</taxon>
        <taxon>Viridiplantae</taxon>
        <taxon>Streptophyta</taxon>
        <taxon>Embryophyta</taxon>
        <taxon>Tracheophyta</taxon>
        <taxon>Spermatophyta</taxon>
        <taxon>Magnoliopsida</taxon>
        <taxon>eudicotyledons</taxon>
        <taxon>Gunneridae</taxon>
        <taxon>Pentapetalae</taxon>
        <taxon>rosids</taxon>
        <taxon>malvids</taxon>
        <taxon>Myrtales</taxon>
        <taxon>Lythraceae</taxon>
        <taxon>Punica</taxon>
    </lineage>
</organism>
<dbReference type="SUPFAM" id="SSF54928">
    <property type="entry name" value="RNA-binding domain, RBD"/>
    <property type="match status" value="1"/>
</dbReference>
<dbReference type="PANTHER" id="PTHR48028:SF2">
    <property type="entry name" value="GLYCINE-RICH RNA-BINDING PROTEIN RZ1A"/>
    <property type="match status" value="1"/>
</dbReference>
<evidence type="ECO:0000259" key="3">
    <source>
        <dbReference type="PROSITE" id="PS50102"/>
    </source>
</evidence>
<dbReference type="GO" id="GO:0003723">
    <property type="term" value="F:RNA binding"/>
    <property type="evidence" value="ECO:0007669"/>
    <property type="project" value="UniProtKB-UniRule"/>
</dbReference>
<dbReference type="RefSeq" id="XP_031378184.1">
    <property type="nucleotide sequence ID" value="XM_031522324.1"/>
</dbReference>
<evidence type="ECO:0000313" key="5">
    <source>
        <dbReference type="RefSeq" id="XP_031378184.1"/>
    </source>
</evidence>
<dbReference type="InterPro" id="IPR000504">
    <property type="entry name" value="RRM_dom"/>
</dbReference>
<name>A0A6P8C6S2_PUNGR</name>
<keyword evidence="4" id="KW-1185">Reference proteome</keyword>
<dbReference type="PROSITE" id="PS50102">
    <property type="entry name" value="RRM"/>
    <property type="match status" value="1"/>
</dbReference>
<dbReference type="InterPro" id="IPR035979">
    <property type="entry name" value="RBD_domain_sf"/>
</dbReference>
<evidence type="ECO:0000256" key="1">
    <source>
        <dbReference type="ARBA" id="ARBA00022884"/>
    </source>
</evidence>
<feature type="domain" description="RRM" evidence="3">
    <location>
        <begin position="30"/>
        <end position="108"/>
    </location>
</feature>
<gene>
    <name evidence="5" type="primary">LOC116193581</name>
</gene>